<comment type="caution">
    <text evidence="2">The sequence shown here is derived from an EMBL/GenBank/DDBJ whole genome shotgun (WGS) entry which is preliminary data.</text>
</comment>
<feature type="compositionally biased region" description="Basic and acidic residues" evidence="1">
    <location>
        <begin position="152"/>
        <end position="166"/>
    </location>
</feature>
<feature type="region of interest" description="Disordered" evidence="1">
    <location>
        <begin position="80"/>
        <end position="166"/>
    </location>
</feature>
<feature type="compositionally biased region" description="Polar residues" evidence="1">
    <location>
        <begin position="99"/>
        <end position="109"/>
    </location>
</feature>
<dbReference type="InParanoid" id="A0A409VJ63"/>
<proteinExistence type="predicted"/>
<name>A0A409VJ63_9AGAR</name>
<dbReference type="Proteomes" id="UP000284842">
    <property type="component" value="Unassembled WGS sequence"/>
</dbReference>
<evidence type="ECO:0000313" key="3">
    <source>
        <dbReference type="Proteomes" id="UP000284842"/>
    </source>
</evidence>
<keyword evidence="3" id="KW-1185">Reference proteome</keyword>
<evidence type="ECO:0000313" key="2">
    <source>
        <dbReference type="EMBL" id="PPQ66266.1"/>
    </source>
</evidence>
<gene>
    <name evidence="2" type="ORF">CVT24_007284</name>
</gene>
<feature type="compositionally biased region" description="Basic and acidic residues" evidence="1">
    <location>
        <begin position="119"/>
        <end position="130"/>
    </location>
</feature>
<dbReference type="EMBL" id="NHTK01006047">
    <property type="protein sequence ID" value="PPQ66266.1"/>
    <property type="molecule type" value="Genomic_DNA"/>
</dbReference>
<organism evidence="2 3">
    <name type="scientific">Panaeolus cyanescens</name>
    <dbReference type="NCBI Taxonomy" id="181874"/>
    <lineage>
        <taxon>Eukaryota</taxon>
        <taxon>Fungi</taxon>
        <taxon>Dikarya</taxon>
        <taxon>Basidiomycota</taxon>
        <taxon>Agaricomycotina</taxon>
        <taxon>Agaricomycetes</taxon>
        <taxon>Agaricomycetidae</taxon>
        <taxon>Agaricales</taxon>
        <taxon>Agaricineae</taxon>
        <taxon>Galeropsidaceae</taxon>
        <taxon>Panaeolus</taxon>
    </lineage>
</organism>
<accession>A0A409VJ63</accession>
<sequence length="166" mass="18175">MPSRSSLWNTLSFRHAMTNSGNAIRFAPKANIDSGTANTRALFNPNITIPDVVPDSDPGSPFHNAAFTGFTKRPISKIMPHRAASPSMSPSPPLIESDGANSAAGSLSDNSDDMGSDWESFKHAYEDRRRQAAANCTTPTGKSPKRSRKLAKFIEEMDRKYPYNSR</sequence>
<protein>
    <submittedName>
        <fullName evidence="2">Uncharacterized protein</fullName>
    </submittedName>
</protein>
<reference evidence="2 3" key="1">
    <citation type="journal article" date="2018" name="Evol. Lett.">
        <title>Horizontal gene cluster transfer increased hallucinogenic mushroom diversity.</title>
        <authorList>
            <person name="Reynolds H.T."/>
            <person name="Vijayakumar V."/>
            <person name="Gluck-Thaler E."/>
            <person name="Korotkin H.B."/>
            <person name="Matheny P.B."/>
            <person name="Slot J.C."/>
        </authorList>
    </citation>
    <scope>NUCLEOTIDE SEQUENCE [LARGE SCALE GENOMIC DNA]</scope>
    <source>
        <strain evidence="2 3">2629</strain>
    </source>
</reference>
<dbReference type="AlphaFoldDB" id="A0A409VJ63"/>
<dbReference type="OrthoDB" id="10540659at2759"/>
<evidence type="ECO:0000256" key="1">
    <source>
        <dbReference type="SAM" id="MobiDB-lite"/>
    </source>
</evidence>